<dbReference type="GO" id="GO:0046813">
    <property type="term" value="P:receptor-mediated virion attachment to host cell"/>
    <property type="evidence" value="ECO:0007669"/>
    <property type="project" value="TreeGrafter"/>
</dbReference>
<organism evidence="5 6">
    <name type="scientific">Blastopirellula marina</name>
    <dbReference type="NCBI Taxonomy" id="124"/>
    <lineage>
        <taxon>Bacteria</taxon>
        <taxon>Pseudomonadati</taxon>
        <taxon>Planctomycetota</taxon>
        <taxon>Planctomycetia</taxon>
        <taxon>Pirellulales</taxon>
        <taxon>Pirellulaceae</taxon>
        <taxon>Blastopirellula</taxon>
    </lineage>
</organism>
<dbReference type="OrthoDB" id="229305at2"/>
<reference evidence="5 6" key="1">
    <citation type="submission" date="2018-02" db="EMBL/GenBank/DDBJ databases">
        <title>Comparative genomes isolates from brazilian mangrove.</title>
        <authorList>
            <person name="Araujo J.E."/>
            <person name="Taketani R.G."/>
            <person name="Silva M.C.P."/>
            <person name="Loureco M.V."/>
            <person name="Andreote F.D."/>
        </authorList>
    </citation>
    <scope>NUCLEOTIDE SEQUENCE [LARGE SCALE GENOMIC DNA]</scope>
    <source>
        <strain evidence="5 6">Nap-Phe MGV</strain>
    </source>
</reference>
<feature type="repeat" description="TPR" evidence="3">
    <location>
        <begin position="166"/>
        <end position="199"/>
    </location>
</feature>
<dbReference type="EMBL" id="PUHZ01000012">
    <property type="protein sequence ID" value="PQO45904.1"/>
    <property type="molecule type" value="Genomic_DNA"/>
</dbReference>
<dbReference type="InterPro" id="IPR050498">
    <property type="entry name" value="Ycf3"/>
</dbReference>
<dbReference type="AlphaFoldDB" id="A0A2S8GPH7"/>
<dbReference type="PANTHER" id="PTHR44858:SF1">
    <property type="entry name" value="UDP-N-ACETYLGLUCOSAMINE--PEPTIDE N-ACETYLGLUCOSAMINYLTRANSFERASE SPINDLY-RELATED"/>
    <property type="match status" value="1"/>
</dbReference>
<dbReference type="Gene3D" id="1.25.40.10">
    <property type="entry name" value="Tetratricopeptide repeat domain"/>
    <property type="match status" value="2"/>
</dbReference>
<feature type="repeat" description="TPR" evidence="3">
    <location>
        <begin position="234"/>
        <end position="267"/>
    </location>
</feature>
<accession>A0A2S8GPH7</accession>
<evidence type="ECO:0000256" key="1">
    <source>
        <dbReference type="ARBA" id="ARBA00022737"/>
    </source>
</evidence>
<feature type="repeat" description="TPR" evidence="3">
    <location>
        <begin position="97"/>
        <end position="130"/>
    </location>
</feature>
<dbReference type="SMART" id="SM00028">
    <property type="entry name" value="TPR"/>
    <property type="match status" value="6"/>
</dbReference>
<gene>
    <name evidence="5" type="ORF">C5Y93_11660</name>
</gene>
<comment type="caution">
    <text evidence="5">The sequence shown here is derived from an EMBL/GenBank/DDBJ whole genome shotgun (WGS) entry which is preliminary data.</text>
</comment>
<keyword evidence="2 3" id="KW-0802">TPR repeat</keyword>
<proteinExistence type="predicted"/>
<evidence type="ECO:0000256" key="2">
    <source>
        <dbReference type="ARBA" id="ARBA00022803"/>
    </source>
</evidence>
<feature type="signal peptide" evidence="4">
    <location>
        <begin position="1"/>
        <end position="18"/>
    </location>
</feature>
<dbReference type="Pfam" id="PF13432">
    <property type="entry name" value="TPR_16"/>
    <property type="match status" value="3"/>
</dbReference>
<protein>
    <submittedName>
        <fullName evidence="5">Uncharacterized protein</fullName>
    </submittedName>
</protein>
<dbReference type="GO" id="GO:0009279">
    <property type="term" value="C:cell outer membrane"/>
    <property type="evidence" value="ECO:0007669"/>
    <property type="project" value="TreeGrafter"/>
</dbReference>
<evidence type="ECO:0000256" key="4">
    <source>
        <dbReference type="SAM" id="SignalP"/>
    </source>
</evidence>
<evidence type="ECO:0000313" key="6">
    <source>
        <dbReference type="Proteomes" id="UP000237819"/>
    </source>
</evidence>
<evidence type="ECO:0000256" key="3">
    <source>
        <dbReference type="PROSITE-ProRule" id="PRU00339"/>
    </source>
</evidence>
<sequence>MRYLLLSLFCLSCTSLFAFEAGDTVFVIAKNGVSLKDPDGVVSTTDPGWDLTVQKFDGQRLLVQRNDEQGWINAQDVATADRAIQVFTEAIKSETTAEAHSVRGRIYEATGQTELAERDYSAAIRLLPKNALYYYQRGNLAFSQQNYDAAIADADKSMRVPSPYYDIALAMRGHCWLFKGEHDKAIADFDKLLQLYPERTDVLLSRSRAWYSKGEFDKAAADADGLIQANPKDVNAYMMRALIHRQKGEFAKHIADLTQVVRLDPEHAFALDYLAWLLATIPDEKLRDGKRAIEYARKAQEINGEKPGALVALAAAYAADGQFAEAIKWQKKAIEKTAGETPDLYREMLQRFEAGKPYATEM</sequence>
<dbReference type="Proteomes" id="UP000237819">
    <property type="component" value="Unassembled WGS sequence"/>
</dbReference>
<dbReference type="PANTHER" id="PTHR44858">
    <property type="entry name" value="TETRATRICOPEPTIDE REPEAT PROTEIN 6"/>
    <property type="match status" value="1"/>
</dbReference>
<feature type="chain" id="PRO_5015536344" evidence="4">
    <location>
        <begin position="19"/>
        <end position="362"/>
    </location>
</feature>
<dbReference type="RefSeq" id="WP_105335604.1">
    <property type="nucleotide sequence ID" value="NZ_PUHZ01000012.1"/>
</dbReference>
<evidence type="ECO:0000313" key="5">
    <source>
        <dbReference type="EMBL" id="PQO45904.1"/>
    </source>
</evidence>
<name>A0A2S8GPH7_9BACT</name>
<dbReference type="Pfam" id="PF13181">
    <property type="entry name" value="TPR_8"/>
    <property type="match status" value="1"/>
</dbReference>
<keyword evidence="4" id="KW-0732">Signal</keyword>
<dbReference type="PROSITE" id="PS50005">
    <property type="entry name" value="TPR"/>
    <property type="match status" value="3"/>
</dbReference>
<dbReference type="SUPFAM" id="SSF48452">
    <property type="entry name" value="TPR-like"/>
    <property type="match status" value="1"/>
</dbReference>
<dbReference type="InterPro" id="IPR011990">
    <property type="entry name" value="TPR-like_helical_dom_sf"/>
</dbReference>
<dbReference type="InterPro" id="IPR019734">
    <property type="entry name" value="TPR_rpt"/>
</dbReference>
<keyword evidence="1" id="KW-0677">Repeat</keyword>